<feature type="transmembrane region" description="Helical" evidence="1">
    <location>
        <begin position="42"/>
        <end position="59"/>
    </location>
</feature>
<evidence type="ECO:0000313" key="2">
    <source>
        <dbReference type="EMBL" id="RZT42387.1"/>
    </source>
</evidence>
<comment type="caution">
    <text evidence="2">The sequence shown here is derived from an EMBL/GenBank/DDBJ whole genome shotgun (WGS) entry which is preliminary data.</text>
</comment>
<proteinExistence type="predicted"/>
<gene>
    <name evidence="2" type="ORF">EV147_1418</name>
</gene>
<name>A0A4Q7S8W3_9BURK</name>
<evidence type="ECO:0000313" key="3">
    <source>
        <dbReference type="Proteomes" id="UP000291078"/>
    </source>
</evidence>
<sequence>MHIEKSSILEFLAVWPLPTLAVGVLLWAVMQRPWQVLQREPIQHAWLGSLVLLTLLWSARATVGHDVVIQLTGATLAVTMFGLPLALISLALANVVSLLGLAYLSGQAWPDIGWVALAPRFIWMAAVPALVTAALQAVLRRRLPRHLFVFILGHGYFAALLASMVAGGLRVAWLVQTSAPGGAGLSVADRLTGVVIMAFGDAFLTGMLVAIFVVFRPHWVLTFNGREYLA</sequence>
<keyword evidence="3" id="KW-1185">Reference proteome</keyword>
<feature type="transmembrane region" description="Helical" evidence="1">
    <location>
        <begin position="12"/>
        <end position="30"/>
    </location>
</feature>
<protein>
    <submittedName>
        <fullName evidence="2">Putative membrane protein</fullName>
    </submittedName>
</protein>
<keyword evidence="1" id="KW-0472">Membrane</keyword>
<organism evidence="2 3">
    <name type="scientific">Cupriavidus agavae</name>
    <dbReference type="NCBI Taxonomy" id="1001822"/>
    <lineage>
        <taxon>Bacteria</taxon>
        <taxon>Pseudomonadati</taxon>
        <taxon>Pseudomonadota</taxon>
        <taxon>Betaproteobacteria</taxon>
        <taxon>Burkholderiales</taxon>
        <taxon>Burkholderiaceae</taxon>
        <taxon>Cupriavidus</taxon>
    </lineage>
</organism>
<feature type="transmembrane region" description="Helical" evidence="1">
    <location>
        <begin position="147"/>
        <end position="173"/>
    </location>
</feature>
<dbReference type="Gene3D" id="1.10.1760.20">
    <property type="match status" value="1"/>
</dbReference>
<dbReference type="RefSeq" id="WP_130390386.1">
    <property type="nucleotide sequence ID" value="NZ_SGXM01000001.1"/>
</dbReference>
<feature type="transmembrane region" description="Helical" evidence="1">
    <location>
        <begin position="71"/>
        <end position="92"/>
    </location>
</feature>
<keyword evidence="1" id="KW-1133">Transmembrane helix</keyword>
<evidence type="ECO:0000256" key="1">
    <source>
        <dbReference type="SAM" id="Phobius"/>
    </source>
</evidence>
<feature type="transmembrane region" description="Helical" evidence="1">
    <location>
        <begin position="193"/>
        <end position="215"/>
    </location>
</feature>
<dbReference type="Proteomes" id="UP000291078">
    <property type="component" value="Unassembled WGS sequence"/>
</dbReference>
<accession>A0A4Q7S8W3</accession>
<feature type="transmembrane region" description="Helical" evidence="1">
    <location>
        <begin position="112"/>
        <end position="135"/>
    </location>
</feature>
<reference evidence="2 3" key="1">
    <citation type="journal article" date="2015" name="Stand. Genomic Sci.">
        <title>Genomic Encyclopedia of Bacterial and Archaeal Type Strains, Phase III: the genomes of soil and plant-associated and newly described type strains.</title>
        <authorList>
            <person name="Whitman W.B."/>
            <person name="Woyke T."/>
            <person name="Klenk H.P."/>
            <person name="Zhou Y."/>
            <person name="Lilburn T.G."/>
            <person name="Beck B.J."/>
            <person name="De Vos P."/>
            <person name="Vandamme P."/>
            <person name="Eisen J.A."/>
            <person name="Garrity G."/>
            <person name="Hugenholtz P."/>
            <person name="Kyrpides N.C."/>
        </authorList>
    </citation>
    <scope>NUCLEOTIDE SEQUENCE [LARGE SCALE GENOMIC DNA]</scope>
    <source>
        <strain evidence="2 3">ASC-9842</strain>
    </source>
</reference>
<dbReference type="AlphaFoldDB" id="A0A4Q7S8W3"/>
<dbReference type="OrthoDB" id="5297929at2"/>
<keyword evidence="1" id="KW-0812">Transmembrane</keyword>
<dbReference type="EMBL" id="SGXM01000001">
    <property type="protein sequence ID" value="RZT42387.1"/>
    <property type="molecule type" value="Genomic_DNA"/>
</dbReference>